<dbReference type="PANTHER" id="PTHR30446:SF0">
    <property type="entry name" value="RECOMBINATION PROTEIN RECR"/>
    <property type="match status" value="1"/>
</dbReference>
<dbReference type="Pfam" id="PF21175">
    <property type="entry name" value="RecR_C"/>
    <property type="match status" value="1"/>
</dbReference>
<protein>
    <recommendedName>
        <fullName evidence="7">Recombination protein RecR</fullName>
    </recommendedName>
</protein>
<evidence type="ECO:0000256" key="7">
    <source>
        <dbReference type="HAMAP-Rule" id="MF_00017"/>
    </source>
</evidence>
<dbReference type="Pfam" id="PF21176">
    <property type="entry name" value="RecR_HhH"/>
    <property type="match status" value="1"/>
</dbReference>
<evidence type="ECO:0000313" key="10">
    <source>
        <dbReference type="Proteomes" id="UP000230232"/>
    </source>
</evidence>
<dbReference type="InterPro" id="IPR034137">
    <property type="entry name" value="TOPRIM_RecR"/>
</dbReference>
<keyword evidence="4 7" id="KW-0862">Zinc</keyword>
<evidence type="ECO:0000256" key="6">
    <source>
        <dbReference type="ARBA" id="ARBA00023204"/>
    </source>
</evidence>
<reference evidence="9 10" key="1">
    <citation type="submission" date="2017-09" db="EMBL/GenBank/DDBJ databases">
        <title>Depth-based differentiation of microbial function through sediment-hosted aquifers and enrichment of novel symbionts in the deep terrestrial subsurface.</title>
        <authorList>
            <person name="Probst A.J."/>
            <person name="Ladd B."/>
            <person name="Jarett J.K."/>
            <person name="Geller-Mcgrath D.E."/>
            <person name="Sieber C.M."/>
            <person name="Emerson J.B."/>
            <person name="Anantharaman K."/>
            <person name="Thomas B.C."/>
            <person name="Malmstrom R."/>
            <person name="Stieglmeier M."/>
            <person name="Klingl A."/>
            <person name="Woyke T."/>
            <person name="Ryan C.M."/>
            <person name="Banfield J.F."/>
        </authorList>
    </citation>
    <scope>NUCLEOTIDE SEQUENCE [LARGE SCALE GENOMIC DNA]</scope>
    <source>
        <strain evidence="9">CG10_big_fil_rev_8_21_14_0_10_46_23</strain>
    </source>
</reference>
<keyword evidence="3 7" id="KW-0863">Zinc-finger</keyword>
<comment type="function">
    <text evidence="7">May play a role in DNA repair. It seems to be involved in an RecBC-independent recombinational process of DNA repair. It may act with RecF and RecO.</text>
</comment>
<dbReference type="Pfam" id="PF13662">
    <property type="entry name" value="Toprim_4"/>
    <property type="match status" value="1"/>
</dbReference>
<evidence type="ECO:0000256" key="3">
    <source>
        <dbReference type="ARBA" id="ARBA00022771"/>
    </source>
</evidence>
<dbReference type="PANTHER" id="PTHR30446">
    <property type="entry name" value="RECOMBINATION PROTEIN RECR"/>
    <property type="match status" value="1"/>
</dbReference>
<dbReference type="GO" id="GO:0006281">
    <property type="term" value="P:DNA repair"/>
    <property type="evidence" value="ECO:0007669"/>
    <property type="project" value="UniProtKB-UniRule"/>
</dbReference>
<dbReference type="InterPro" id="IPR023627">
    <property type="entry name" value="Rcmb_RecR"/>
</dbReference>
<comment type="similarity">
    <text evidence="7">Belongs to the RecR family.</text>
</comment>
<evidence type="ECO:0000256" key="5">
    <source>
        <dbReference type="ARBA" id="ARBA00023172"/>
    </source>
</evidence>
<accession>A0A2H0R3Q2</accession>
<dbReference type="NCBIfam" id="TIGR00615">
    <property type="entry name" value="recR"/>
    <property type="match status" value="1"/>
</dbReference>
<organism evidence="9 10">
    <name type="scientific">Candidatus Yanofskybacteria bacterium CG10_big_fil_rev_8_21_14_0_10_46_23</name>
    <dbReference type="NCBI Taxonomy" id="1975098"/>
    <lineage>
        <taxon>Bacteria</taxon>
        <taxon>Candidatus Yanofskyibacteriota</taxon>
    </lineage>
</organism>
<dbReference type="InterPro" id="IPR000093">
    <property type="entry name" value="DNA_Rcmb_RecR"/>
</dbReference>
<evidence type="ECO:0000313" key="9">
    <source>
        <dbReference type="EMBL" id="PIR41139.1"/>
    </source>
</evidence>
<dbReference type="GO" id="GO:0003677">
    <property type="term" value="F:DNA binding"/>
    <property type="evidence" value="ECO:0007669"/>
    <property type="project" value="UniProtKB-UniRule"/>
</dbReference>
<dbReference type="SUPFAM" id="SSF111304">
    <property type="entry name" value="Recombination protein RecR"/>
    <property type="match status" value="1"/>
</dbReference>
<proteinExistence type="inferred from homology"/>
<dbReference type="AlphaFoldDB" id="A0A2H0R3Q2"/>
<keyword evidence="2 7" id="KW-0227">DNA damage</keyword>
<keyword evidence="1 7" id="KW-0479">Metal-binding</keyword>
<dbReference type="PROSITE" id="PS50880">
    <property type="entry name" value="TOPRIM"/>
    <property type="match status" value="1"/>
</dbReference>
<keyword evidence="5 7" id="KW-0233">DNA recombination</keyword>
<dbReference type="Gene3D" id="3.40.1360.10">
    <property type="match status" value="1"/>
</dbReference>
<dbReference type="GO" id="GO:0006310">
    <property type="term" value="P:DNA recombination"/>
    <property type="evidence" value="ECO:0007669"/>
    <property type="project" value="UniProtKB-UniRule"/>
</dbReference>
<dbReference type="SMART" id="SM00493">
    <property type="entry name" value="TOPRIM"/>
    <property type="match status" value="1"/>
</dbReference>
<dbReference type="Pfam" id="PF02132">
    <property type="entry name" value="RecR_ZnF"/>
    <property type="match status" value="1"/>
</dbReference>
<gene>
    <name evidence="7" type="primary">recR</name>
    <name evidence="9" type="ORF">COV31_02770</name>
</gene>
<dbReference type="GO" id="GO:0008270">
    <property type="term" value="F:zinc ion binding"/>
    <property type="evidence" value="ECO:0007669"/>
    <property type="project" value="UniProtKB-KW"/>
</dbReference>
<feature type="domain" description="Toprim" evidence="8">
    <location>
        <begin position="78"/>
        <end position="174"/>
    </location>
</feature>
<evidence type="ECO:0000256" key="1">
    <source>
        <dbReference type="ARBA" id="ARBA00022723"/>
    </source>
</evidence>
<dbReference type="HAMAP" id="MF_00017">
    <property type="entry name" value="RecR"/>
    <property type="match status" value="1"/>
</dbReference>
<feature type="zinc finger region" description="C4-type" evidence="7">
    <location>
        <begin position="55"/>
        <end position="70"/>
    </location>
</feature>
<dbReference type="Gene3D" id="1.10.8.420">
    <property type="entry name" value="RecR Domain 1"/>
    <property type="match status" value="1"/>
</dbReference>
<comment type="caution">
    <text evidence="9">The sequence shown here is derived from an EMBL/GenBank/DDBJ whole genome shotgun (WGS) entry which is preliminary data.</text>
</comment>
<name>A0A2H0R3Q2_9BACT</name>
<sequence length="195" mass="21585">MNGKAKQLIDALSKLPGIGPRQATRIVLTMLNWDKQELINLASAVDQLAQGVRLCQRCHNLSEDPLCHICQDPRRHQNVVCVVERITDLEAIEKTGAFKGTYHVLGGSINPLEQILPENLNIASLVGRVKNQPQSVELIIATNPNTQGEATALYLEDKLRAYQIKTTRLGRGLSSGSFLEYADEATLNNAFKNRK</sequence>
<evidence type="ECO:0000256" key="2">
    <source>
        <dbReference type="ARBA" id="ARBA00022763"/>
    </source>
</evidence>
<dbReference type="InterPro" id="IPR015967">
    <property type="entry name" value="Rcmb_RecR_Znf"/>
</dbReference>
<dbReference type="EMBL" id="PCXO01000011">
    <property type="protein sequence ID" value="PIR41139.1"/>
    <property type="molecule type" value="Genomic_DNA"/>
</dbReference>
<evidence type="ECO:0000259" key="8">
    <source>
        <dbReference type="PROSITE" id="PS50880"/>
    </source>
</evidence>
<dbReference type="CDD" id="cd01025">
    <property type="entry name" value="TOPRIM_recR"/>
    <property type="match status" value="1"/>
</dbReference>
<dbReference type="InterPro" id="IPR006171">
    <property type="entry name" value="TOPRIM_dom"/>
</dbReference>
<keyword evidence="6 7" id="KW-0234">DNA repair</keyword>
<evidence type="ECO:0000256" key="4">
    <source>
        <dbReference type="ARBA" id="ARBA00022833"/>
    </source>
</evidence>
<dbReference type="Proteomes" id="UP000230232">
    <property type="component" value="Unassembled WGS sequence"/>
</dbReference>